<accession>A0A7S3XB67</accession>
<keyword evidence="3" id="KW-1003">Cell membrane</keyword>
<feature type="transmembrane region" description="Helical" evidence="8">
    <location>
        <begin position="270"/>
        <end position="291"/>
    </location>
</feature>
<feature type="transmembrane region" description="Helical" evidence="8">
    <location>
        <begin position="116"/>
        <end position="139"/>
    </location>
</feature>
<feature type="transmembrane region" description="Helical" evidence="8">
    <location>
        <begin position="303"/>
        <end position="323"/>
    </location>
</feature>
<sequence length="364" mass="37205">MVNLGTALLTGGGFGFLLDRAKTDVPLAITEQMAMHHFTMMRMFLGASATSLLVMAVLHATGIKERVPRGGLALGLGKCGGYGANMLGGTLLGSGMALTGSCPGTVWAQVGAGLPYVVHIIAGGMLATLVVGYLEKGLLEKLPNYQKRGEPKALDQMLKIPYPAVAVGMATVMMAVIKVVEVYFPWKVSSALWLAPGAGLASFPPTLHSAAWDPLVAGVLLGLLQVPAILTNGAGLGASAGWVYAAGMAAKTCDQKCEEHAPYFTRTRSIWQAVAALGMVCGGFISNYYASASVVGPVLSAKAAVGVGSAASAFCGGFLLLLGSRIANGCTSGHGLTGMATLSIGSFITVACMFAGGILTKLFL</sequence>
<keyword evidence="4" id="KW-0997">Cell inner membrane</keyword>
<keyword evidence="2" id="KW-0813">Transport</keyword>
<dbReference type="GO" id="GO:0005886">
    <property type="term" value="C:plasma membrane"/>
    <property type="evidence" value="ECO:0007669"/>
    <property type="project" value="UniProtKB-SubCell"/>
</dbReference>
<dbReference type="PANTHER" id="PTHR30574:SF1">
    <property type="entry name" value="SULPHUR TRANSPORT DOMAIN-CONTAINING PROTEIN"/>
    <property type="match status" value="1"/>
</dbReference>
<keyword evidence="5 8" id="KW-0812">Transmembrane</keyword>
<evidence type="ECO:0000256" key="4">
    <source>
        <dbReference type="ARBA" id="ARBA00022519"/>
    </source>
</evidence>
<keyword evidence="6 8" id="KW-1133">Transmembrane helix</keyword>
<organism evidence="9">
    <name type="scientific">Picocystis salinarum</name>
    <dbReference type="NCBI Taxonomy" id="88271"/>
    <lineage>
        <taxon>Eukaryota</taxon>
        <taxon>Viridiplantae</taxon>
        <taxon>Chlorophyta</taxon>
        <taxon>Picocystophyceae</taxon>
        <taxon>Picocystales</taxon>
        <taxon>Picocystaceae</taxon>
        <taxon>Picocystis</taxon>
    </lineage>
</organism>
<evidence type="ECO:0000256" key="1">
    <source>
        <dbReference type="ARBA" id="ARBA00004429"/>
    </source>
</evidence>
<dbReference type="Pfam" id="PF04143">
    <property type="entry name" value="Sulf_transp"/>
    <property type="match status" value="1"/>
</dbReference>
<feature type="transmembrane region" description="Helical" evidence="8">
    <location>
        <begin position="335"/>
        <end position="359"/>
    </location>
</feature>
<feature type="transmembrane region" description="Helical" evidence="8">
    <location>
        <begin position="229"/>
        <end position="250"/>
    </location>
</feature>
<evidence type="ECO:0000256" key="7">
    <source>
        <dbReference type="ARBA" id="ARBA00023136"/>
    </source>
</evidence>
<comment type="subcellular location">
    <subcellularLocation>
        <location evidence="1">Cell inner membrane</location>
        <topology evidence="1">Multi-pass membrane protein</topology>
    </subcellularLocation>
</comment>
<reference evidence="9" key="1">
    <citation type="submission" date="2021-01" db="EMBL/GenBank/DDBJ databases">
        <authorList>
            <person name="Corre E."/>
            <person name="Pelletier E."/>
            <person name="Niang G."/>
            <person name="Scheremetjew M."/>
            <person name="Finn R."/>
            <person name="Kale V."/>
            <person name="Holt S."/>
            <person name="Cochrane G."/>
            <person name="Meng A."/>
            <person name="Brown T."/>
            <person name="Cohen L."/>
        </authorList>
    </citation>
    <scope>NUCLEOTIDE SEQUENCE</scope>
    <source>
        <strain evidence="9">CCMP1897</strain>
    </source>
</reference>
<evidence type="ECO:0008006" key="10">
    <source>
        <dbReference type="Google" id="ProtNLM"/>
    </source>
</evidence>
<evidence type="ECO:0000256" key="2">
    <source>
        <dbReference type="ARBA" id="ARBA00022448"/>
    </source>
</evidence>
<dbReference type="InterPro" id="IPR007272">
    <property type="entry name" value="Sulf_transp_TsuA/YedE"/>
</dbReference>
<evidence type="ECO:0000256" key="3">
    <source>
        <dbReference type="ARBA" id="ARBA00022475"/>
    </source>
</evidence>
<feature type="transmembrane region" description="Helical" evidence="8">
    <location>
        <begin position="44"/>
        <end position="63"/>
    </location>
</feature>
<evidence type="ECO:0000256" key="6">
    <source>
        <dbReference type="ARBA" id="ARBA00022989"/>
    </source>
</evidence>
<keyword evidence="7 8" id="KW-0472">Membrane</keyword>
<evidence type="ECO:0000256" key="8">
    <source>
        <dbReference type="SAM" id="Phobius"/>
    </source>
</evidence>
<protein>
    <recommendedName>
        <fullName evidence="10">Sulphur transport domain-containing protein</fullName>
    </recommendedName>
</protein>
<evidence type="ECO:0000256" key="5">
    <source>
        <dbReference type="ARBA" id="ARBA00022692"/>
    </source>
</evidence>
<evidence type="ECO:0000313" key="9">
    <source>
        <dbReference type="EMBL" id="CAE0607425.1"/>
    </source>
</evidence>
<name>A0A7S3XB67_9CHLO</name>
<dbReference type="EMBL" id="HBIS01001416">
    <property type="protein sequence ID" value="CAE0607425.1"/>
    <property type="molecule type" value="Transcribed_RNA"/>
</dbReference>
<feature type="transmembrane region" description="Helical" evidence="8">
    <location>
        <begin position="160"/>
        <end position="184"/>
    </location>
</feature>
<proteinExistence type="predicted"/>
<dbReference type="AlphaFoldDB" id="A0A7S3XB67"/>
<gene>
    <name evidence="9" type="ORF">PSAL00342_LOCUS1242</name>
</gene>
<dbReference type="PANTHER" id="PTHR30574">
    <property type="entry name" value="INNER MEMBRANE PROTEIN YEDE"/>
    <property type="match status" value="1"/>
</dbReference>